<evidence type="ECO:0000313" key="8">
    <source>
        <dbReference type="Ensembl" id="ENSORLP00020031492.1"/>
    </source>
</evidence>
<feature type="compositionally biased region" description="Basic and acidic residues" evidence="6">
    <location>
        <begin position="19"/>
        <end position="29"/>
    </location>
</feature>
<dbReference type="PANTHER" id="PTHR14167">
    <property type="entry name" value="SH3 DOMAIN-CONTAINING"/>
    <property type="match status" value="1"/>
</dbReference>
<evidence type="ECO:0000256" key="5">
    <source>
        <dbReference type="PROSITE-ProRule" id="PRU00192"/>
    </source>
</evidence>
<feature type="region of interest" description="Disordered" evidence="6">
    <location>
        <begin position="400"/>
        <end position="419"/>
    </location>
</feature>
<comment type="subcellular location">
    <subcellularLocation>
        <location evidence="1">Membrane</location>
        <topology evidence="1">Peripheral membrane protein</topology>
    </subcellularLocation>
</comment>
<feature type="compositionally biased region" description="Pro residues" evidence="6">
    <location>
        <begin position="531"/>
        <end position="549"/>
    </location>
</feature>
<dbReference type="SMART" id="SM00326">
    <property type="entry name" value="SH3"/>
    <property type="match status" value="5"/>
</dbReference>
<dbReference type="PRINTS" id="PR00452">
    <property type="entry name" value="SH3DOMAIN"/>
</dbReference>
<feature type="compositionally biased region" description="Low complexity" evidence="6">
    <location>
        <begin position="89"/>
        <end position="120"/>
    </location>
</feature>
<dbReference type="InterPro" id="IPR001452">
    <property type="entry name" value="SH3_domain"/>
</dbReference>
<evidence type="ECO:0000256" key="3">
    <source>
        <dbReference type="ARBA" id="ARBA00023054"/>
    </source>
</evidence>
<proteinExistence type="predicted"/>
<feature type="domain" description="SH3" evidence="7">
    <location>
        <begin position="687"/>
        <end position="746"/>
    </location>
</feature>
<organism evidence="8 9">
    <name type="scientific">Oryzias latipes</name>
    <name type="common">Japanese rice fish</name>
    <name type="synonym">Japanese killifish</name>
    <dbReference type="NCBI Taxonomy" id="8090"/>
    <lineage>
        <taxon>Eukaryota</taxon>
        <taxon>Metazoa</taxon>
        <taxon>Chordata</taxon>
        <taxon>Craniata</taxon>
        <taxon>Vertebrata</taxon>
        <taxon>Euteleostomi</taxon>
        <taxon>Actinopterygii</taxon>
        <taxon>Neopterygii</taxon>
        <taxon>Teleostei</taxon>
        <taxon>Neoteleostei</taxon>
        <taxon>Acanthomorphata</taxon>
        <taxon>Ovalentaria</taxon>
        <taxon>Atherinomorphae</taxon>
        <taxon>Beloniformes</taxon>
        <taxon>Adrianichthyidae</taxon>
        <taxon>Oryziinae</taxon>
        <taxon>Oryzias</taxon>
    </lineage>
</organism>
<feature type="region of interest" description="Disordered" evidence="6">
    <location>
        <begin position="1"/>
        <end position="30"/>
    </location>
</feature>
<dbReference type="CDD" id="cd11816">
    <property type="entry name" value="SH3_Eve1_3"/>
    <property type="match status" value="1"/>
</dbReference>
<evidence type="ECO:0000259" key="7">
    <source>
        <dbReference type="PROSITE" id="PS50002"/>
    </source>
</evidence>
<feature type="region of interest" description="Disordered" evidence="6">
    <location>
        <begin position="81"/>
        <end position="183"/>
    </location>
</feature>
<feature type="compositionally biased region" description="Basic and acidic residues" evidence="6">
    <location>
        <begin position="161"/>
        <end position="180"/>
    </location>
</feature>
<evidence type="ECO:0000256" key="4">
    <source>
        <dbReference type="ARBA" id="ARBA00023136"/>
    </source>
</evidence>
<feature type="region of interest" description="Disordered" evidence="6">
    <location>
        <begin position="199"/>
        <end position="247"/>
    </location>
</feature>
<feature type="region of interest" description="Disordered" evidence="6">
    <location>
        <begin position="308"/>
        <end position="368"/>
    </location>
</feature>
<evidence type="ECO:0000256" key="6">
    <source>
        <dbReference type="SAM" id="MobiDB-lite"/>
    </source>
</evidence>
<dbReference type="SUPFAM" id="SSF50044">
    <property type="entry name" value="SH3-domain"/>
    <property type="match status" value="5"/>
</dbReference>
<feature type="domain" description="SH3" evidence="7">
    <location>
        <begin position="761"/>
        <end position="820"/>
    </location>
</feature>
<reference evidence="8 9" key="2">
    <citation type="submission" date="2017-04" db="EMBL/GenBank/DDBJ databases">
        <title>CpG methylation of centromeres and impact of large insertions on vertebrate speciation.</title>
        <authorList>
            <person name="Ichikawa K."/>
            <person name="Yoshimura J."/>
            <person name="Morishita S."/>
        </authorList>
    </citation>
    <scope>NUCLEOTIDE SEQUENCE</scope>
    <source>
        <strain evidence="8 9">HNI</strain>
    </source>
</reference>
<keyword evidence="2 5" id="KW-0728">SH3 domain</keyword>
<dbReference type="PANTHER" id="PTHR14167:SF81">
    <property type="entry name" value="ENDOPHILIN-A"/>
    <property type="match status" value="1"/>
</dbReference>
<dbReference type="InterPro" id="IPR050384">
    <property type="entry name" value="Endophilin_SH3RF"/>
</dbReference>
<feature type="domain" description="SH3" evidence="7">
    <location>
        <begin position="608"/>
        <end position="667"/>
    </location>
</feature>
<feature type="compositionally biased region" description="Pro residues" evidence="6">
    <location>
        <begin position="410"/>
        <end position="419"/>
    </location>
</feature>
<feature type="compositionally biased region" description="Polar residues" evidence="6">
    <location>
        <begin position="467"/>
        <end position="477"/>
    </location>
</feature>
<dbReference type="InterPro" id="IPR036028">
    <property type="entry name" value="SH3-like_dom_sf"/>
</dbReference>
<evidence type="ECO:0000256" key="2">
    <source>
        <dbReference type="ARBA" id="ARBA00022443"/>
    </source>
</evidence>
<feature type="region of interest" description="Disordered" evidence="6">
    <location>
        <begin position="467"/>
        <end position="584"/>
    </location>
</feature>
<protein>
    <submittedName>
        <fullName evidence="8">SH3 domain containing 19</fullName>
    </submittedName>
</protein>
<keyword evidence="3" id="KW-0175">Coiled coil</keyword>
<dbReference type="Ensembl" id="ENSORLT00020023638.1">
    <property type="protein sequence ID" value="ENSORLP00020031492.1"/>
    <property type="gene ID" value="ENSORLG00020016560.1"/>
</dbReference>
<feature type="domain" description="SH3" evidence="7">
    <location>
        <begin position="860"/>
        <end position="919"/>
    </location>
</feature>
<reference evidence="8" key="4">
    <citation type="submission" date="2025-09" db="UniProtKB">
        <authorList>
            <consortium name="Ensembl"/>
        </authorList>
    </citation>
    <scope>IDENTIFICATION</scope>
    <source>
        <strain evidence="8">HNI</strain>
    </source>
</reference>
<dbReference type="Pfam" id="PF07653">
    <property type="entry name" value="SH3_2"/>
    <property type="match status" value="1"/>
</dbReference>
<feature type="compositionally biased region" description="Polar residues" evidence="6">
    <location>
        <begin position="1"/>
        <end position="10"/>
    </location>
</feature>
<name>A0A3P9MEQ2_ORYLA</name>
<dbReference type="Proteomes" id="UP000265180">
    <property type="component" value="Chromosome 1"/>
</dbReference>
<evidence type="ECO:0000256" key="1">
    <source>
        <dbReference type="ARBA" id="ARBA00004170"/>
    </source>
</evidence>
<dbReference type="PRINTS" id="PR00499">
    <property type="entry name" value="P67PHOX"/>
</dbReference>
<feature type="domain" description="SH3" evidence="7">
    <location>
        <begin position="931"/>
        <end position="989"/>
    </location>
</feature>
<feature type="compositionally biased region" description="Low complexity" evidence="6">
    <location>
        <begin position="199"/>
        <end position="210"/>
    </location>
</feature>
<accession>A0A3P9MEQ2</accession>
<dbReference type="Pfam" id="PF00018">
    <property type="entry name" value="SH3_1"/>
    <property type="match status" value="2"/>
</dbReference>
<keyword evidence="4" id="KW-0472">Membrane</keyword>
<reference evidence="8" key="3">
    <citation type="submission" date="2025-08" db="UniProtKB">
        <authorList>
            <consortium name="Ensembl"/>
        </authorList>
    </citation>
    <scope>IDENTIFICATION</scope>
    <source>
        <strain evidence="8">HNI</strain>
    </source>
</reference>
<feature type="compositionally biased region" description="Polar residues" evidence="6">
    <location>
        <begin position="508"/>
        <end position="526"/>
    </location>
</feature>
<dbReference type="Gene3D" id="2.30.30.40">
    <property type="entry name" value="SH3 Domains"/>
    <property type="match status" value="4"/>
</dbReference>
<dbReference type="AlphaFoldDB" id="A0A3P9MEQ2"/>
<dbReference type="InterPro" id="IPR035835">
    <property type="entry name" value="Eve1_SH3_3"/>
</dbReference>
<reference key="1">
    <citation type="journal article" date="2007" name="Nature">
        <title>The medaka draft genome and insights into vertebrate genome evolution.</title>
        <authorList>
            <person name="Kasahara M."/>
            <person name="Naruse K."/>
            <person name="Sasaki S."/>
            <person name="Nakatani Y."/>
            <person name="Qu W."/>
            <person name="Ahsan B."/>
            <person name="Yamada T."/>
            <person name="Nagayasu Y."/>
            <person name="Doi K."/>
            <person name="Kasai Y."/>
            <person name="Jindo T."/>
            <person name="Kobayashi D."/>
            <person name="Shimada A."/>
            <person name="Toyoda A."/>
            <person name="Kuroki Y."/>
            <person name="Fujiyama A."/>
            <person name="Sasaki T."/>
            <person name="Shimizu A."/>
            <person name="Asakawa S."/>
            <person name="Shimizu N."/>
            <person name="Hashimoto S."/>
            <person name="Yang J."/>
            <person name="Lee Y."/>
            <person name="Matsushima K."/>
            <person name="Sugano S."/>
            <person name="Sakaizumi M."/>
            <person name="Narita T."/>
            <person name="Ohishi K."/>
            <person name="Haga S."/>
            <person name="Ohta F."/>
            <person name="Nomoto H."/>
            <person name="Nogata K."/>
            <person name="Morishita T."/>
            <person name="Endo T."/>
            <person name="Shin-I T."/>
            <person name="Takeda H."/>
            <person name="Morishita S."/>
            <person name="Kohara Y."/>
        </authorList>
    </citation>
    <scope>NUCLEOTIDE SEQUENCE [LARGE SCALE GENOMIC DNA]</scope>
    <source>
        <strain>Hd-rR</strain>
    </source>
</reference>
<evidence type="ECO:0000313" key="9">
    <source>
        <dbReference type="Proteomes" id="UP000265180"/>
    </source>
</evidence>
<dbReference type="PROSITE" id="PS50002">
    <property type="entry name" value="SH3"/>
    <property type="match status" value="5"/>
</dbReference>
<dbReference type="Pfam" id="PF14604">
    <property type="entry name" value="SH3_9"/>
    <property type="match status" value="2"/>
</dbReference>
<sequence>MKTKCQSSSRVFLLPARTSHSDSLQESRQPEIPIVSTEPLSNNHWFPGPSVVFTPQSRWSASVQVVSQPPPSYDQVIQEKNQKEHITKPTAAPRRSTCTTTSATQTDQPCTAASPPALKKSASKKPQKPPRLSLSKAANRKPVIETVGKATANASVVTDPEDQRGTKRDLEELEKADSSHTQRRSITVFWQIQKKHFPAATTETAASTSENRQRPIPRPRTKSQKQTTKAEIKVLPEASPSSDITQPDSLDVFTKKLSDELLEIFDEGHQFPERFDEQLGQTTQVGDALGEMSDPFSQRNIRSKIQAFEGQNGTEGGNESARPNPLARRATTKPPVAAKPSLPNRSMDDSQNIPATPNPKPAPKAMPLRKPVGMSVREQLEALHSNGSIQQQPIYALPARANSRHEEEPSPTPPVPPVKPFKQPLKPNLNINNHNSVSMSRESDLVDGTSNNVHMKSQYNVDINGSFVPRQSTTRRPTTIRVPSKMPSISDNIQDDPPPALPFRKPIGSSNILQDYTKPAVSSQCSMGPGPTLPPRKPSMNKPLPPRPPSGKVGPGRPPPPKFGATNRAPSISLQPPPKHQEIKPNKTEMVLPPRPRPGHCLYNKYILELPHAIAALDYDGCNIGELSFEKDEVLLLLEKVNNNEYLCQAGEVIGRVHKSHLKIITPLESYSSPVYDDVPAASGGDLCGLTLKAIYDFQPQNPEELSLRAGDVVTGVEQADDQWYRGTCRGSTGFFPINYAEVLSNSPVPEKKEKPSLASISGPRCVARFDFEGEHSDELTFFEGDVIQLQKYVGEEWAQGQIGASIGIFPLNFVEVVEDLPLPPTQQLNQMFVPGISAAAAAASPNIQAEPAKPAKTSKPNEWAVALHDYAAKTSSDLSFRQGDRILMTKHLDEKWSCGKLNGREGMFPRIYVQTVIEEQPTIDLRSQAGGGMRARALYDFRSDCDEELSIQFGDILTNVESVDEEWFLADLRGKRALVPKNYVQVLQ</sequence>